<keyword evidence="10" id="KW-1185">Reference proteome</keyword>
<keyword evidence="4 7" id="KW-0449">Lipoprotein</keyword>
<comment type="subcellular location">
    <subcellularLocation>
        <location evidence="6">Endomembrane system</location>
        <topology evidence="6">Lipid-anchor</topology>
        <orientation evidence="6">Cytoplasmic side</orientation>
    </subcellularLocation>
    <subcellularLocation>
        <location evidence="7">Membrane</location>
        <topology evidence="7">Lipid-anchor</topology>
    </subcellularLocation>
</comment>
<dbReference type="GO" id="GO:0045335">
    <property type="term" value="C:phagocytic vesicle"/>
    <property type="evidence" value="ECO:0007669"/>
    <property type="project" value="TreeGrafter"/>
</dbReference>
<keyword evidence="7" id="KW-0472">Membrane</keyword>
<dbReference type="SUPFAM" id="SSF52540">
    <property type="entry name" value="P-loop containing nucleoside triphosphate hydrolases"/>
    <property type="match status" value="1"/>
</dbReference>
<reference evidence="9" key="1">
    <citation type="submission" date="2023-09" db="UniProtKB">
        <authorList>
            <consortium name="Ensembl"/>
        </authorList>
    </citation>
    <scope>IDENTIFICATION</scope>
</reference>
<dbReference type="FunFam" id="3.40.50.300:FF:000222">
    <property type="entry name" value="RAB32, member RAS oncogene family"/>
    <property type="match status" value="1"/>
</dbReference>
<dbReference type="PANTHER" id="PTHR47981:SF42">
    <property type="entry name" value="RAS-RELATED PROTEIN RAB-7L1-LIKE ISOFORM X1"/>
    <property type="match status" value="1"/>
</dbReference>
<evidence type="ECO:0000256" key="1">
    <source>
        <dbReference type="ARBA" id="ARBA00006270"/>
    </source>
</evidence>
<dbReference type="InterPro" id="IPR005225">
    <property type="entry name" value="Small_GTP-bd"/>
</dbReference>
<dbReference type="PROSITE" id="PS51421">
    <property type="entry name" value="RAS"/>
    <property type="match status" value="1"/>
</dbReference>
<dbReference type="InterPro" id="IPR001806">
    <property type="entry name" value="Small_GTPase"/>
</dbReference>
<dbReference type="InterPro" id="IPR027417">
    <property type="entry name" value="P-loop_NTPase"/>
</dbReference>
<evidence type="ECO:0000313" key="9">
    <source>
        <dbReference type="Ensembl" id="ENSPNYP00000020294.1"/>
    </source>
</evidence>
<feature type="compositionally biased region" description="Basic and acidic residues" evidence="8">
    <location>
        <begin position="184"/>
        <end position="196"/>
    </location>
</feature>
<dbReference type="RefSeq" id="XP_005750864.1">
    <property type="nucleotide sequence ID" value="XM_005750807.1"/>
</dbReference>
<evidence type="ECO:0000256" key="6">
    <source>
        <dbReference type="ARBA" id="ARBA00046278"/>
    </source>
</evidence>
<dbReference type="SMART" id="SM00174">
    <property type="entry name" value="RHO"/>
    <property type="match status" value="1"/>
</dbReference>
<gene>
    <name evidence="9" type="primary">RAB29</name>
    <name evidence="11" type="synonym">LOC102192278</name>
</gene>
<dbReference type="GeneID" id="102192278"/>
<dbReference type="PRINTS" id="PR00449">
    <property type="entry name" value="RASTRNSFRMNG"/>
</dbReference>
<dbReference type="Proteomes" id="UP000695023">
    <property type="component" value="Unplaced"/>
</dbReference>
<keyword evidence="5 7" id="KW-0636">Prenylation</keyword>
<evidence type="ECO:0000256" key="3">
    <source>
        <dbReference type="ARBA" id="ARBA00023134"/>
    </source>
</evidence>
<dbReference type="GO" id="GO:0003924">
    <property type="term" value="F:GTPase activity"/>
    <property type="evidence" value="ECO:0007669"/>
    <property type="project" value="UniProtKB-UniRule"/>
</dbReference>
<feature type="region of interest" description="Disordered" evidence="8">
    <location>
        <begin position="184"/>
        <end position="207"/>
    </location>
</feature>
<dbReference type="GeneTree" id="ENSGT00940000159363"/>
<dbReference type="GO" id="GO:0090385">
    <property type="term" value="P:phagosome-lysosome fusion"/>
    <property type="evidence" value="ECO:0007669"/>
    <property type="project" value="TreeGrafter"/>
</dbReference>
<dbReference type="GO" id="GO:0016020">
    <property type="term" value="C:membrane"/>
    <property type="evidence" value="ECO:0007669"/>
    <property type="project" value="UniProtKB-SubCell"/>
</dbReference>
<dbReference type="GO" id="GO:0008333">
    <property type="term" value="P:endosome to lysosome transport"/>
    <property type="evidence" value="ECO:0007669"/>
    <property type="project" value="TreeGrafter"/>
</dbReference>
<dbReference type="CDD" id="cd04107">
    <property type="entry name" value="Rab32_Rab38"/>
    <property type="match status" value="1"/>
</dbReference>
<keyword evidence="3 7" id="KW-0342">GTP-binding</keyword>
<dbReference type="PROSITE" id="PS51420">
    <property type="entry name" value="RHO"/>
    <property type="match status" value="1"/>
</dbReference>
<dbReference type="PROSITE" id="PS51419">
    <property type="entry name" value="RAB"/>
    <property type="match status" value="1"/>
</dbReference>
<dbReference type="GO" id="GO:0005764">
    <property type="term" value="C:lysosome"/>
    <property type="evidence" value="ECO:0007669"/>
    <property type="project" value="TreeGrafter"/>
</dbReference>
<dbReference type="SMART" id="SM00173">
    <property type="entry name" value="RAS"/>
    <property type="match status" value="1"/>
</dbReference>
<dbReference type="OrthoDB" id="245989at2759"/>
<comment type="similarity">
    <text evidence="1 7">Belongs to the small GTPase superfamily. Rab family.</text>
</comment>
<dbReference type="GO" id="GO:0005525">
    <property type="term" value="F:GTP binding"/>
    <property type="evidence" value="ECO:0007669"/>
    <property type="project" value="UniProtKB-UniRule"/>
</dbReference>
<dbReference type="Gene3D" id="3.40.50.300">
    <property type="entry name" value="P-loop containing nucleotide triphosphate hydrolases"/>
    <property type="match status" value="1"/>
</dbReference>
<evidence type="ECO:0000313" key="10">
    <source>
        <dbReference type="Proteomes" id="UP000695023"/>
    </source>
</evidence>
<comment type="function">
    <text evidence="7">The small GTPases Rab are key regulators in vesicle trafficking.</text>
</comment>
<keyword evidence="2 7" id="KW-0547">Nucleotide-binding</keyword>
<dbReference type="GO" id="GO:0005770">
    <property type="term" value="C:late endosome"/>
    <property type="evidence" value="ECO:0007669"/>
    <property type="project" value="TreeGrafter"/>
</dbReference>
<dbReference type="PANTHER" id="PTHR47981">
    <property type="entry name" value="RAB FAMILY"/>
    <property type="match status" value="1"/>
</dbReference>
<name>A0A3B4GDU9_9CICH</name>
<dbReference type="SMART" id="SM00176">
    <property type="entry name" value="RAN"/>
    <property type="match status" value="1"/>
</dbReference>
<dbReference type="InterPro" id="IPR030697">
    <property type="entry name" value="Rab29/Rab38/Rab32"/>
</dbReference>
<dbReference type="STRING" id="303518.ENSPNYP00000020294"/>
<dbReference type="AlphaFoldDB" id="A0A3B4GDU9"/>
<evidence type="ECO:0000256" key="8">
    <source>
        <dbReference type="SAM" id="MobiDB-lite"/>
    </source>
</evidence>
<reference evidence="11" key="2">
    <citation type="submission" date="2025-04" db="UniProtKB">
        <authorList>
            <consortium name="RefSeq"/>
        </authorList>
    </citation>
    <scope>IDENTIFICATION</scope>
</reference>
<organism evidence="9">
    <name type="scientific">Pundamilia nyererei</name>
    <dbReference type="NCBI Taxonomy" id="303518"/>
    <lineage>
        <taxon>Eukaryota</taxon>
        <taxon>Metazoa</taxon>
        <taxon>Chordata</taxon>
        <taxon>Craniata</taxon>
        <taxon>Vertebrata</taxon>
        <taxon>Euteleostomi</taxon>
        <taxon>Actinopterygii</taxon>
        <taxon>Neopterygii</taxon>
        <taxon>Teleostei</taxon>
        <taxon>Neoteleostei</taxon>
        <taxon>Acanthomorphata</taxon>
        <taxon>Ovalentaria</taxon>
        <taxon>Cichlomorphae</taxon>
        <taxon>Cichliformes</taxon>
        <taxon>Cichlidae</taxon>
        <taxon>African cichlids</taxon>
        <taxon>Pseudocrenilabrinae</taxon>
        <taxon>Haplochromini</taxon>
        <taxon>Pundamilia</taxon>
    </lineage>
</organism>
<evidence type="ECO:0000256" key="2">
    <source>
        <dbReference type="ARBA" id="ARBA00022741"/>
    </source>
</evidence>
<dbReference type="Ensembl" id="ENSPNYT00000020793.1">
    <property type="protein sequence ID" value="ENSPNYP00000020294.1"/>
    <property type="gene ID" value="ENSPNYG00000015355.1"/>
</dbReference>
<dbReference type="NCBIfam" id="TIGR00231">
    <property type="entry name" value="small_GTP"/>
    <property type="match status" value="1"/>
</dbReference>
<evidence type="ECO:0000256" key="7">
    <source>
        <dbReference type="RuleBase" id="RU367128"/>
    </source>
</evidence>
<dbReference type="Pfam" id="PF00071">
    <property type="entry name" value="Ras"/>
    <property type="match status" value="1"/>
</dbReference>
<evidence type="ECO:0000256" key="5">
    <source>
        <dbReference type="ARBA" id="ARBA00023289"/>
    </source>
</evidence>
<protein>
    <recommendedName>
        <fullName evidence="7">Ras-related protein Rab</fullName>
    </recommendedName>
</protein>
<dbReference type="GO" id="GO:0005802">
    <property type="term" value="C:trans-Golgi network"/>
    <property type="evidence" value="ECO:0007669"/>
    <property type="project" value="UniProtKB-UniRule"/>
</dbReference>
<evidence type="ECO:0000256" key="4">
    <source>
        <dbReference type="ARBA" id="ARBA00023288"/>
    </source>
</evidence>
<evidence type="ECO:0000313" key="11">
    <source>
        <dbReference type="RefSeq" id="XP_005750864.1"/>
    </source>
</evidence>
<proteinExistence type="inferred from homology"/>
<sequence>MTEHLLKILIVGDGNVGKSSFVHRYVSGQFNKTYKMTVGVDFSVKLLHWSDKEKVRLQLWDIAGQERFISMTRIYYKGALGCVVMFDVTSSSSFSSCRHWKEDLDNKAMLPNGDSIPCILVANKCDLAHRAVSADTIDKFSKAHGFITWMETSVKDNKNVGEATRMLVQEILSVQSTMDPIHRPEVRVYPHPDSEFNRSSGGERGCC</sequence>
<dbReference type="SMART" id="SM00175">
    <property type="entry name" value="RAB"/>
    <property type="match status" value="1"/>
</dbReference>
<accession>A0A3B4GDU9</accession>